<keyword evidence="2" id="KW-1185">Reference proteome</keyword>
<evidence type="ECO:0000313" key="2">
    <source>
        <dbReference type="Proteomes" id="UP000008068"/>
    </source>
</evidence>
<dbReference type="AlphaFoldDB" id="G0N345"/>
<dbReference type="EMBL" id="GL379833">
    <property type="protein sequence ID" value="EGT51363.1"/>
    <property type="molecule type" value="Genomic_DNA"/>
</dbReference>
<accession>G0N345</accession>
<protein>
    <submittedName>
        <fullName evidence="1">Uncharacterized protein</fullName>
    </submittedName>
</protein>
<organism evidence="2">
    <name type="scientific">Caenorhabditis brenneri</name>
    <name type="common">Nematode worm</name>
    <dbReference type="NCBI Taxonomy" id="135651"/>
    <lineage>
        <taxon>Eukaryota</taxon>
        <taxon>Metazoa</taxon>
        <taxon>Ecdysozoa</taxon>
        <taxon>Nematoda</taxon>
        <taxon>Chromadorea</taxon>
        <taxon>Rhabditida</taxon>
        <taxon>Rhabditina</taxon>
        <taxon>Rhabditomorpha</taxon>
        <taxon>Rhabditoidea</taxon>
        <taxon>Rhabditidae</taxon>
        <taxon>Peloderinae</taxon>
        <taxon>Caenorhabditis</taxon>
    </lineage>
</organism>
<reference evidence="2" key="1">
    <citation type="submission" date="2011-07" db="EMBL/GenBank/DDBJ databases">
        <authorList>
            <consortium name="Caenorhabditis brenneri Sequencing and Analysis Consortium"/>
            <person name="Wilson R.K."/>
        </authorList>
    </citation>
    <scope>NUCLEOTIDE SEQUENCE [LARGE SCALE GENOMIC DNA]</scope>
    <source>
        <strain evidence="2">PB2801</strain>
    </source>
</reference>
<evidence type="ECO:0000313" key="1">
    <source>
        <dbReference type="EMBL" id="EGT51363.1"/>
    </source>
</evidence>
<proteinExistence type="predicted"/>
<sequence length="188" mass="21385">MVAVTRFSQENICLIAKTLRKNMESVFCCQCLLDCRKNYRQGYISLKAPKGKKKKKRITHLERCCTNGCKNKADGIPPPITIAESYFCMECFAIDQERFGVDNTGFEDSDDKEFQVLKEKAVEKLKKGSVSKTKKKRKVKLKKCSTQGCQNIPPSKLLTHPKTKRYLCVVNSARSGSVRPDQDQSCQF</sequence>
<gene>
    <name evidence="1" type="ORF">CAEBREN_01058</name>
</gene>
<name>G0N345_CAEBE</name>
<dbReference type="Proteomes" id="UP000008068">
    <property type="component" value="Unassembled WGS sequence"/>
</dbReference>
<dbReference type="HOGENOM" id="CLU_1442269_0_0_1"/>
<dbReference type="InParanoid" id="G0N345"/>